<feature type="transmembrane region" description="Helical" evidence="1">
    <location>
        <begin position="58"/>
        <end position="77"/>
    </location>
</feature>
<evidence type="ECO:0000313" key="3">
    <source>
        <dbReference type="Proteomes" id="UP001595846"/>
    </source>
</evidence>
<proteinExistence type="predicted"/>
<dbReference type="RefSeq" id="WP_256533384.1">
    <property type="nucleotide sequence ID" value="NZ_CP101824.1"/>
</dbReference>
<reference evidence="2 3" key="1">
    <citation type="journal article" date="2019" name="Int. J. Syst. Evol. Microbiol.">
        <title>The Global Catalogue of Microorganisms (GCM) 10K type strain sequencing project: providing services to taxonomists for standard genome sequencing and annotation.</title>
        <authorList>
            <consortium name="The Broad Institute Genomics Platform"/>
            <consortium name="The Broad Institute Genome Sequencing Center for Infectious Disease"/>
            <person name="Wu L."/>
            <person name="Ma J."/>
        </authorList>
    </citation>
    <scope>NUCLEOTIDE SEQUENCE [LARGE SCALE GENOMIC DNA]</scope>
    <source>
        <strain evidence="2 3">IBRC-M 10256</strain>
    </source>
</reference>
<gene>
    <name evidence="2" type="ORF">ACFOUR_12705</name>
</gene>
<name>A0ABD5NQD3_9EURY</name>
<feature type="transmembrane region" description="Helical" evidence="1">
    <location>
        <begin position="6"/>
        <end position="24"/>
    </location>
</feature>
<evidence type="ECO:0000313" key="2">
    <source>
        <dbReference type="EMBL" id="MFC3959221.1"/>
    </source>
</evidence>
<accession>A0ABD5NQD3</accession>
<dbReference type="GeneID" id="73902505"/>
<keyword evidence="1" id="KW-0472">Membrane</keyword>
<evidence type="ECO:0000256" key="1">
    <source>
        <dbReference type="SAM" id="Phobius"/>
    </source>
</evidence>
<protein>
    <submittedName>
        <fullName evidence="2">Sporulation control protein</fullName>
    </submittedName>
</protein>
<keyword evidence="1" id="KW-1133">Transmembrane helix</keyword>
<feature type="transmembrane region" description="Helical" evidence="1">
    <location>
        <begin position="36"/>
        <end position="52"/>
    </location>
</feature>
<sequence length="85" mass="9179">MPAISVLGVSAWLCSQLLVSWVVYREARVANYRSPLGLAAATVALAHILLFVSRSLLAVLLIEAALAALYLLVELTVTRRTVSSR</sequence>
<dbReference type="AlphaFoldDB" id="A0ABD5NQD3"/>
<organism evidence="2 3">
    <name type="scientific">Halovivax cerinus</name>
    <dbReference type="NCBI Taxonomy" id="1487865"/>
    <lineage>
        <taxon>Archaea</taxon>
        <taxon>Methanobacteriati</taxon>
        <taxon>Methanobacteriota</taxon>
        <taxon>Stenosarchaea group</taxon>
        <taxon>Halobacteria</taxon>
        <taxon>Halobacteriales</taxon>
        <taxon>Natrialbaceae</taxon>
        <taxon>Halovivax</taxon>
    </lineage>
</organism>
<keyword evidence="1" id="KW-0812">Transmembrane</keyword>
<keyword evidence="3" id="KW-1185">Reference proteome</keyword>
<dbReference type="Proteomes" id="UP001595846">
    <property type="component" value="Unassembled WGS sequence"/>
</dbReference>
<comment type="caution">
    <text evidence="2">The sequence shown here is derived from an EMBL/GenBank/DDBJ whole genome shotgun (WGS) entry which is preliminary data.</text>
</comment>
<dbReference type="EMBL" id="JBHSAQ010000010">
    <property type="protein sequence ID" value="MFC3959221.1"/>
    <property type="molecule type" value="Genomic_DNA"/>
</dbReference>